<keyword evidence="10" id="KW-1185">Reference proteome</keyword>
<dbReference type="SUPFAM" id="SSF82866">
    <property type="entry name" value="Multidrug efflux transporter AcrB transmembrane domain"/>
    <property type="match status" value="1"/>
</dbReference>
<dbReference type="InterPro" id="IPR051697">
    <property type="entry name" value="Patched_domain-protein"/>
</dbReference>
<feature type="transmembrane region" description="Helical" evidence="7">
    <location>
        <begin position="76"/>
        <end position="99"/>
    </location>
</feature>
<organism evidence="9 10">
    <name type="scientific">Teladorsagia circumcincta</name>
    <name type="common">Brown stomach worm</name>
    <name type="synonym">Ostertagia circumcincta</name>
    <dbReference type="NCBI Taxonomy" id="45464"/>
    <lineage>
        <taxon>Eukaryota</taxon>
        <taxon>Metazoa</taxon>
        <taxon>Ecdysozoa</taxon>
        <taxon>Nematoda</taxon>
        <taxon>Chromadorea</taxon>
        <taxon>Rhabditida</taxon>
        <taxon>Rhabditina</taxon>
        <taxon>Rhabditomorpha</taxon>
        <taxon>Strongyloidea</taxon>
        <taxon>Trichostrongylidae</taxon>
        <taxon>Teladorsagia</taxon>
    </lineage>
</organism>
<evidence type="ECO:0000256" key="7">
    <source>
        <dbReference type="SAM" id="Phobius"/>
    </source>
</evidence>
<sequence length="160" mass="17747">MAATGKVTRRKKGLKSAMSFEEAIEIISKLASSVFHNAGTFPAVGVDNVFILLSAWRSSPTHQSLQKRMEETFADAGVSITVTSLTDFISFAVGCATPFPSVQMFCAYAVTAVLFTYVYQLTFFAGIMVYTNRREMDNRNCITFRKIKKGSPPSITFHKF</sequence>
<name>A0A2G9TJW5_TELCI</name>
<gene>
    <name evidence="9" type="ORF">TELCIR_20307</name>
</gene>
<keyword evidence="3 7" id="KW-0812">Transmembrane</keyword>
<evidence type="ECO:0000256" key="6">
    <source>
        <dbReference type="ARBA" id="ARBA00023180"/>
    </source>
</evidence>
<evidence type="ECO:0000256" key="3">
    <source>
        <dbReference type="ARBA" id="ARBA00022692"/>
    </source>
</evidence>
<dbReference type="PANTHER" id="PTHR10796:SF181">
    <property type="entry name" value="SSD DOMAIN-CONTAINING PROTEIN"/>
    <property type="match status" value="1"/>
</dbReference>
<keyword evidence="6" id="KW-0325">Glycoprotein</keyword>
<dbReference type="GO" id="GO:0005886">
    <property type="term" value="C:plasma membrane"/>
    <property type="evidence" value="ECO:0007669"/>
    <property type="project" value="TreeGrafter"/>
</dbReference>
<feature type="transmembrane region" description="Helical" evidence="7">
    <location>
        <begin position="105"/>
        <end position="130"/>
    </location>
</feature>
<evidence type="ECO:0000256" key="1">
    <source>
        <dbReference type="ARBA" id="ARBA00004141"/>
    </source>
</evidence>
<keyword evidence="4 7" id="KW-1133">Transmembrane helix</keyword>
<comment type="subcellular location">
    <subcellularLocation>
        <location evidence="1">Membrane</location>
        <topology evidence="1">Multi-pass membrane protein</topology>
    </subcellularLocation>
</comment>
<evidence type="ECO:0000313" key="9">
    <source>
        <dbReference type="EMBL" id="PIO58261.1"/>
    </source>
</evidence>
<dbReference type="GO" id="GO:0030659">
    <property type="term" value="C:cytoplasmic vesicle membrane"/>
    <property type="evidence" value="ECO:0007669"/>
    <property type="project" value="TreeGrafter"/>
</dbReference>
<keyword evidence="5 7" id="KW-0472">Membrane</keyword>
<evidence type="ECO:0000313" key="10">
    <source>
        <dbReference type="Proteomes" id="UP000230423"/>
    </source>
</evidence>
<evidence type="ECO:0000259" key="8">
    <source>
        <dbReference type="PROSITE" id="PS50156"/>
    </source>
</evidence>
<dbReference type="EMBL" id="KZ361768">
    <property type="protein sequence ID" value="PIO58261.1"/>
    <property type="molecule type" value="Genomic_DNA"/>
</dbReference>
<dbReference type="OrthoDB" id="6510177at2759"/>
<dbReference type="PROSITE" id="PS50156">
    <property type="entry name" value="SSD"/>
    <property type="match status" value="1"/>
</dbReference>
<evidence type="ECO:0000256" key="4">
    <source>
        <dbReference type="ARBA" id="ARBA00022989"/>
    </source>
</evidence>
<protein>
    <recommendedName>
        <fullName evidence="8">SSD domain-containing protein</fullName>
    </recommendedName>
</protein>
<dbReference type="Gene3D" id="1.20.1640.10">
    <property type="entry name" value="Multidrug efflux transporter AcrB transmembrane domain"/>
    <property type="match status" value="1"/>
</dbReference>
<dbReference type="AlphaFoldDB" id="A0A2G9TJW5"/>
<comment type="similarity">
    <text evidence="2">Belongs to the patched family.</text>
</comment>
<dbReference type="Proteomes" id="UP000230423">
    <property type="component" value="Unassembled WGS sequence"/>
</dbReference>
<dbReference type="Pfam" id="PF02460">
    <property type="entry name" value="Patched"/>
    <property type="match status" value="1"/>
</dbReference>
<proteinExistence type="inferred from homology"/>
<dbReference type="InterPro" id="IPR003392">
    <property type="entry name" value="PTHD_SSD"/>
</dbReference>
<dbReference type="InterPro" id="IPR000731">
    <property type="entry name" value="SSD"/>
</dbReference>
<reference evidence="9 10" key="1">
    <citation type="submission" date="2015-09" db="EMBL/GenBank/DDBJ databases">
        <title>Draft genome of the parasitic nematode Teladorsagia circumcincta isolate WARC Sus (inbred).</title>
        <authorList>
            <person name="Mitreva M."/>
        </authorList>
    </citation>
    <scope>NUCLEOTIDE SEQUENCE [LARGE SCALE GENOMIC DNA]</scope>
    <source>
        <strain evidence="9 10">S</strain>
    </source>
</reference>
<evidence type="ECO:0000256" key="2">
    <source>
        <dbReference type="ARBA" id="ARBA00005585"/>
    </source>
</evidence>
<accession>A0A2G9TJW5</accession>
<feature type="domain" description="SSD" evidence="8">
    <location>
        <begin position="43"/>
        <end position="130"/>
    </location>
</feature>
<dbReference type="PANTHER" id="PTHR10796">
    <property type="entry name" value="PATCHED-RELATED"/>
    <property type="match status" value="1"/>
</dbReference>
<evidence type="ECO:0000256" key="5">
    <source>
        <dbReference type="ARBA" id="ARBA00023136"/>
    </source>
</evidence>
<dbReference type="GO" id="GO:0018996">
    <property type="term" value="P:molting cycle, collagen and cuticulin-based cuticle"/>
    <property type="evidence" value="ECO:0007669"/>
    <property type="project" value="TreeGrafter"/>
</dbReference>
<dbReference type="GO" id="GO:0006897">
    <property type="term" value="P:endocytosis"/>
    <property type="evidence" value="ECO:0007669"/>
    <property type="project" value="TreeGrafter"/>
</dbReference>